<dbReference type="EMBL" id="MU970090">
    <property type="protein sequence ID" value="KAK9321809.1"/>
    <property type="molecule type" value="Genomic_DNA"/>
</dbReference>
<gene>
    <name evidence="1" type="ORF">V1517DRAFT_325444</name>
</gene>
<sequence length="89" mass="9900">MEQFPAGLSQYEHFALTIGQHFATGFMARSYVQQYAMPNNFAVKDVRVKNKDNTILPVCKCSGKTRNTRHLPAAVGTQGEVGVTRLREA</sequence>
<organism evidence="1 2">
    <name type="scientific">Lipomyces orientalis</name>
    <dbReference type="NCBI Taxonomy" id="1233043"/>
    <lineage>
        <taxon>Eukaryota</taxon>
        <taxon>Fungi</taxon>
        <taxon>Dikarya</taxon>
        <taxon>Ascomycota</taxon>
        <taxon>Saccharomycotina</taxon>
        <taxon>Lipomycetes</taxon>
        <taxon>Lipomycetales</taxon>
        <taxon>Lipomycetaceae</taxon>
        <taxon>Lipomyces</taxon>
    </lineage>
</organism>
<proteinExistence type="predicted"/>
<protein>
    <submittedName>
        <fullName evidence="1">Uncharacterized protein</fullName>
    </submittedName>
</protein>
<dbReference type="Proteomes" id="UP001489719">
    <property type="component" value="Unassembled WGS sequence"/>
</dbReference>
<name>A0ACC3TKZ4_9ASCO</name>
<accession>A0ACC3TKZ4</accession>
<evidence type="ECO:0000313" key="1">
    <source>
        <dbReference type="EMBL" id="KAK9321809.1"/>
    </source>
</evidence>
<evidence type="ECO:0000313" key="2">
    <source>
        <dbReference type="Proteomes" id="UP001489719"/>
    </source>
</evidence>
<keyword evidence="2" id="KW-1185">Reference proteome</keyword>
<reference evidence="2" key="1">
    <citation type="journal article" date="2024" name="Front. Bioeng. Biotechnol.">
        <title>Genome-scale model development and genomic sequencing of the oleaginous clade Lipomyces.</title>
        <authorList>
            <person name="Czajka J.J."/>
            <person name="Han Y."/>
            <person name="Kim J."/>
            <person name="Mondo S.J."/>
            <person name="Hofstad B.A."/>
            <person name="Robles A."/>
            <person name="Haridas S."/>
            <person name="Riley R."/>
            <person name="LaButti K."/>
            <person name="Pangilinan J."/>
            <person name="Andreopoulos W."/>
            <person name="Lipzen A."/>
            <person name="Yan J."/>
            <person name="Wang M."/>
            <person name="Ng V."/>
            <person name="Grigoriev I.V."/>
            <person name="Spatafora J.W."/>
            <person name="Magnuson J.K."/>
            <person name="Baker S.E."/>
            <person name="Pomraning K.R."/>
        </authorList>
    </citation>
    <scope>NUCLEOTIDE SEQUENCE [LARGE SCALE GENOMIC DNA]</scope>
    <source>
        <strain evidence="2">CBS 10300</strain>
    </source>
</reference>
<comment type="caution">
    <text evidence="1">The sequence shown here is derived from an EMBL/GenBank/DDBJ whole genome shotgun (WGS) entry which is preliminary data.</text>
</comment>